<evidence type="ECO:0000256" key="6">
    <source>
        <dbReference type="SAM" id="Phobius"/>
    </source>
</evidence>
<evidence type="ECO:0000256" key="4">
    <source>
        <dbReference type="ARBA" id="ARBA00022989"/>
    </source>
</evidence>
<dbReference type="SMART" id="SM00044">
    <property type="entry name" value="CYCc"/>
    <property type="match status" value="1"/>
</dbReference>
<evidence type="ECO:0000256" key="5">
    <source>
        <dbReference type="ARBA" id="ARBA00023136"/>
    </source>
</evidence>
<evidence type="ECO:0000256" key="2">
    <source>
        <dbReference type="ARBA" id="ARBA00022475"/>
    </source>
</evidence>
<evidence type="ECO:0000313" key="8">
    <source>
        <dbReference type="EMBL" id="CBH75194.1"/>
    </source>
</evidence>
<feature type="domain" description="Guanylate cyclase" evidence="7">
    <location>
        <begin position="445"/>
        <end position="577"/>
    </location>
</feature>
<dbReference type="GO" id="GO:0030313">
    <property type="term" value="C:cell envelope"/>
    <property type="evidence" value="ECO:0007669"/>
    <property type="project" value="UniProtKB-SubCell"/>
</dbReference>
<dbReference type="EC" id="4.6.1.1" evidence="8"/>
<evidence type="ECO:0000259" key="7">
    <source>
        <dbReference type="PROSITE" id="PS50125"/>
    </source>
</evidence>
<dbReference type="InterPro" id="IPR007890">
    <property type="entry name" value="CHASE2"/>
</dbReference>
<keyword evidence="5 6" id="KW-0472">Membrane</keyword>
<dbReference type="InterPro" id="IPR001054">
    <property type="entry name" value="A/G_cyclase"/>
</dbReference>
<dbReference type="PROSITE" id="PS50125">
    <property type="entry name" value="GUANYLATE_CYCLASE_2"/>
    <property type="match status" value="1"/>
</dbReference>
<keyword evidence="3 6" id="KW-0812">Transmembrane</keyword>
<organism evidence="8">
    <name type="scientific">mine drainage metagenome</name>
    <dbReference type="NCBI Taxonomy" id="410659"/>
    <lineage>
        <taxon>unclassified sequences</taxon>
        <taxon>metagenomes</taxon>
        <taxon>ecological metagenomes</taxon>
    </lineage>
</organism>
<reference evidence="8" key="1">
    <citation type="submission" date="2009-10" db="EMBL/GenBank/DDBJ databases">
        <title>Diversity of trophic interactions inside an arsenic-rich microbial ecosystem.</title>
        <authorList>
            <person name="Bertin P.N."/>
            <person name="Heinrich-Salmeron A."/>
            <person name="Pelletier E."/>
            <person name="Goulhen-Chollet F."/>
            <person name="Arsene-Ploetze F."/>
            <person name="Gallien S."/>
            <person name="Calteau A."/>
            <person name="Vallenet D."/>
            <person name="Casiot C."/>
            <person name="Chane-Woon-Ming B."/>
            <person name="Giloteaux L."/>
            <person name="Barakat M."/>
            <person name="Bonnefoy V."/>
            <person name="Bruneel O."/>
            <person name="Chandler M."/>
            <person name="Cleiss J."/>
            <person name="Duran R."/>
            <person name="Elbaz-Poulichet F."/>
            <person name="Fonknechten N."/>
            <person name="Lauga B."/>
            <person name="Mornico D."/>
            <person name="Ortet P."/>
            <person name="Schaeffer C."/>
            <person name="Siguier P."/>
            <person name="Alexander Thil Smith A."/>
            <person name="Van Dorsselaer A."/>
            <person name="Weissenbach J."/>
            <person name="Medigue C."/>
            <person name="Le Paslier D."/>
        </authorList>
    </citation>
    <scope>NUCLEOTIDE SEQUENCE</scope>
</reference>
<dbReference type="SUPFAM" id="SSF55073">
    <property type="entry name" value="Nucleotide cyclase"/>
    <property type="match status" value="1"/>
</dbReference>
<dbReference type="EMBL" id="CABL01000006">
    <property type="protein sequence ID" value="CBH75194.1"/>
    <property type="molecule type" value="Genomic_DNA"/>
</dbReference>
<dbReference type="PANTHER" id="PTHR43081">
    <property type="entry name" value="ADENYLATE CYCLASE, TERMINAL-DIFFERENTIATION SPECIFIC-RELATED"/>
    <property type="match status" value="1"/>
</dbReference>
<dbReference type="GO" id="GO:0004016">
    <property type="term" value="F:adenylate cyclase activity"/>
    <property type="evidence" value="ECO:0007669"/>
    <property type="project" value="UniProtKB-EC"/>
</dbReference>
<dbReference type="FunFam" id="3.30.70.1230:FF:000016">
    <property type="entry name" value="Adenylate/guanylate cyclase domain-containing protein"/>
    <property type="match status" value="1"/>
</dbReference>
<dbReference type="AlphaFoldDB" id="E6PFF8"/>
<dbReference type="PANTHER" id="PTHR43081:SF1">
    <property type="entry name" value="ADENYLATE CYCLASE, TERMINAL-DIFFERENTIATION SPECIFIC"/>
    <property type="match status" value="1"/>
</dbReference>
<keyword evidence="4 6" id="KW-1133">Transmembrane helix</keyword>
<name>E6PFF8_9ZZZZ</name>
<dbReference type="GO" id="GO:0009190">
    <property type="term" value="P:cyclic nucleotide biosynthetic process"/>
    <property type="evidence" value="ECO:0007669"/>
    <property type="project" value="InterPro"/>
</dbReference>
<dbReference type="InterPro" id="IPR029787">
    <property type="entry name" value="Nucleotide_cyclase"/>
</dbReference>
<feature type="transmembrane region" description="Helical" evidence="6">
    <location>
        <begin position="351"/>
        <end position="370"/>
    </location>
</feature>
<gene>
    <name evidence="8" type="ORF">CARN1_1519</name>
</gene>
<feature type="transmembrane region" description="Helical" evidence="6">
    <location>
        <begin position="324"/>
        <end position="344"/>
    </location>
</feature>
<dbReference type="Pfam" id="PF00211">
    <property type="entry name" value="Guanylate_cyc"/>
    <property type="match status" value="1"/>
</dbReference>
<keyword evidence="8" id="KW-0456">Lyase</keyword>
<dbReference type="GO" id="GO:0035556">
    <property type="term" value="P:intracellular signal transduction"/>
    <property type="evidence" value="ECO:0007669"/>
    <property type="project" value="InterPro"/>
</dbReference>
<comment type="caution">
    <text evidence="8">The sequence shown here is derived from an EMBL/GenBank/DDBJ whole genome shotgun (WGS) entry which is preliminary data.</text>
</comment>
<sequence>MKKKLQSLGIAFALALIASGIGIATFYSQNPQLSRLADYIAHITVLAHSERIGLKNPGYGSPNNNLAMITLDDYSLSGHTSAGLGTWPFRRGVYGTLLDRLAKAGAKTVAFDIDFLDPSPSARQDAIFGKAIAKVPTVLAYALNTTTTGQIGIEPVIPVLAKNTAAMGFSSSDSVGSYTSGQFPKIRTSGSGFFSDQTFYSLAAAAAQTYLGHTIDFAKTPRLHGRILLLPPHYASTQAVSGRVGAEQSTAPTFIGGGQMSLADALTIPISQLRLFAKGRLVYVGATAQALGDFVITARGKMPGVYVNARLTDQMLRGIYIKTLPTWIDIALIVVLPLLFALFLMSARFAVALGVSAVTILAYAWINMALFVTHLLWFDFIHVLAAMILAVTFVAAFRTIVEGAQRRVVTNLFGMHVSPAVVAEILDSEDPSGALSLKGKRVKSTIFYSDIRGFTAMSETMSPEDIYNQLNEYFEEMVKIIFKYGGYVDKFIGDCVMAVFSAPYQTPDDTKNAVLAAIEQQQRIAELAAKWSAQGRKVFTVGMGINTGEVVMGNLGASSRMNYTVIGDNVNTAARLYNVAKGGQIIISETTFNEVKDLIEVTELEPVTVKGKVEPLRIFDVVVPTREVPTEVPTA</sequence>
<protein>
    <submittedName>
        <fullName evidence="8">Putative Adenylate cyclase</fullName>
        <ecNumber evidence="8">4.6.1.1</ecNumber>
    </submittedName>
</protein>
<feature type="transmembrane region" description="Helical" evidence="6">
    <location>
        <begin position="376"/>
        <end position="397"/>
    </location>
</feature>
<proteinExistence type="predicted"/>
<evidence type="ECO:0000256" key="3">
    <source>
        <dbReference type="ARBA" id="ARBA00022692"/>
    </source>
</evidence>
<accession>E6PFF8</accession>
<evidence type="ECO:0000256" key="1">
    <source>
        <dbReference type="ARBA" id="ARBA00004196"/>
    </source>
</evidence>
<dbReference type="SMART" id="SM01080">
    <property type="entry name" value="CHASE2"/>
    <property type="match status" value="1"/>
</dbReference>
<comment type="subcellular location">
    <subcellularLocation>
        <location evidence="1">Cell envelope</location>
    </subcellularLocation>
</comment>
<keyword evidence="2" id="KW-1003">Cell membrane</keyword>
<dbReference type="CDD" id="cd07302">
    <property type="entry name" value="CHD"/>
    <property type="match status" value="1"/>
</dbReference>
<dbReference type="Pfam" id="PF05226">
    <property type="entry name" value="CHASE2"/>
    <property type="match status" value="1"/>
</dbReference>
<dbReference type="Gene3D" id="3.30.70.1230">
    <property type="entry name" value="Nucleotide cyclase"/>
    <property type="match status" value="1"/>
</dbReference>
<dbReference type="InterPro" id="IPR050697">
    <property type="entry name" value="Adenylyl/Guanylyl_Cyclase_3/4"/>
</dbReference>